<feature type="transmembrane region" description="Helical" evidence="3">
    <location>
        <begin position="35"/>
        <end position="52"/>
    </location>
</feature>
<name>A0A1K1Y5E4_STRAR</name>
<accession>A0A1K1Y5E4</accession>
<keyword evidence="3" id="KW-0472">Membrane</keyword>
<gene>
    <name evidence="5" type="ORF">SAMN02787144_1004109</name>
</gene>
<feature type="region of interest" description="Disordered" evidence="2">
    <location>
        <begin position="385"/>
        <end position="404"/>
    </location>
</feature>
<feature type="transmembrane region" description="Helical" evidence="3">
    <location>
        <begin position="64"/>
        <end position="93"/>
    </location>
</feature>
<dbReference type="GO" id="GO:0016791">
    <property type="term" value="F:phosphatase activity"/>
    <property type="evidence" value="ECO:0007669"/>
    <property type="project" value="TreeGrafter"/>
</dbReference>
<keyword evidence="3" id="KW-0812">Transmembrane</keyword>
<dbReference type="FunFam" id="3.60.40.10:FF:000058">
    <property type="entry name" value="Stage II sporulation protein E"/>
    <property type="match status" value="1"/>
</dbReference>
<sequence>MTIGLQRRGATRGAALPGADAGEAAVHAPRVGNPALFGGLVLLTALVVLLDVRTGEDLRLVPLLVVVPALVSVFGTIRQTVGVSTLIMIVVVGSHLVSGGTFWDVATGVIVTVLACCLGIGACVLRIRHAMQIARLRSAAGALQRQILRPLPILTDQILAHGIYTPIEEDRLVGGDIYEVVQSPYGTRVIIGDVQGKGLAAIGAGFAVLGAFREAAIREPALTGVVDALEDAVARHNVFSAQTGETERFVTALVLGFDGSDRVEAVNCGHLSPRLLHDGAAAAVPLSRTSVPLGLAELSREARAAEWLDFPSGATLLICTDGVTEARDASGAFYPLDARLGRWAERAPYEVLEALNADLESFSGGVRRDDIAALALRRTTAGGLDRPMAADHGARRAAETFSSR</sequence>
<organism evidence="5 6">
    <name type="scientific">Streptomyces atratus</name>
    <dbReference type="NCBI Taxonomy" id="1893"/>
    <lineage>
        <taxon>Bacteria</taxon>
        <taxon>Bacillati</taxon>
        <taxon>Actinomycetota</taxon>
        <taxon>Actinomycetes</taxon>
        <taxon>Kitasatosporales</taxon>
        <taxon>Streptomycetaceae</taxon>
        <taxon>Streptomyces</taxon>
    </lineage>
</organism>
<evidence type="ECO:0000256" key="1">
    <source>
        <dbReference type="ARBA" id="ARBA00022801"/>
    </source>
</evidence>
<feature type="transmembrane region" description="Helical" evidence="3">
    <location>
        <begin position="105"/>
        <end position="127"/>
    </location>
</feature>
<evidence type="ECO:0000259" key="4">
    <source>
        <dbReference type="SMART" id="SM00331"/>
    </source>
</evidence>
<dbReference type="SUPFAM" id="SSF81606">
    <property type="entry name" value="PP2C-like"/>
    <property type="match status" value="1"/>
</dbReference>
<evidence type="ECO:0000313" key="5">
    <source>
        <dbReference type="EMBL" id="SFX56966.1"/>
    </source>
</evidence>
<dbReference type="STRING" id="1893.SAMN02787144_1004109"/>
<dbReference type="EMBL" id="FPJO01000004">
    <property type="protein sequence ID" value="SFX56966.1"/>
    <property type="molecule type" value="Genomic_DNA"/>
</dbReference>
<dbReference type="AlphaFoldDB" id="A0A1K1Y5E4"/>
<reference evidence="5 6" key="1">
    <citation type="submission" date="2016-11" db="EMBL/GenBank/DDBJ databases">
        <authorList>
            <person name="Jaros S."/>
            <person name="Januszkiewicz K."/>
            <person name="Wedrychowicz H."/>
        </authorList>
    </citation>
    <scope>NUCLEOTIDE SEQUENCE [LARGE SCALE GENOMIC DNA]</scope>
    <source>
        <strain evidence="5 6">OK807</strain>
    </source>
</reference>
<proteinExistence type="predicted"/>
<dbReference type="OrthoDB" id="311904at2"/>
<feature type="domain" description="PPM-type phosphatase" evidence="4">
    <location>
        <begin position="158"/>
        <end position="378"/>
    </location>
</feature>
<keyword evidence="3" id="KW-1133">Transmembrane helix</keyword>
<dbReference type="Pfam" id="PF07228">
    <property type="entry name" value="SpoIIE"/>
    <property type="match status" value="1"/>
</dbReference>
<dbReference type="Gene3D" id="3.60.40.10">
    <property type="entry name" value="PPM-type phosphatase domain"/>
    <property type="match status" value="1"/>
</dbReference>
<evidence type="ECO:0000256" key="2">
    <source>
        <dbReference type="SAM" id="MobiDB-lite"/>
    </source>
</evidence>
<dbReference type="InterPro" id="IPR052016">
    <property type="entry name" value="Bact_Sigma-Reg"/>
</dbReference>
<feature type="compositionally biased region" description="Basic and acidic residues" evidence="2">
    <location>
        <begin position="388"/>
        <end position="398"/>
    </location>
</feature>
<dbReference type="RefSeq" id="WP_072484684.1">
    <property type="nucleotide sequence ID" value="NZ_CP109381.1"/>
</dbReference>
<dbReference type="Proteomes" id="UP000181909">
    <property type="component" value="Unassembled WGS sequence"/>
</dbReference>
<dbReference type="PANTHER" id="PTHR43156:SF2">
    <property type="entry name" value="STAGE II SPORULATION PROTEIN E"/>
    <property type="match status" value="1"/>
</dbReference>
<dbReference type="InterPro" id="IPR001932">
    <property type="entry name" value="PPM-type_phosphatase-like_dom"/>
</dbReference>
<keyword evidence="1" id="KW-0378">Hydrolase</keyword>
<dbReference type="InterPro" id="IPR036457">
    <property type="entry name" value="PPM-type-like_dom_sf"/>
</dbReference>
<dbReference type="SMART" id="SM00331">
    <property type="entry name" value="PP2C_SIG"/>
    <property type="match status" value="1"/>
</dbReference>
<protein>
    <submittedName>
        <fullName evidence="5">Stage II sporulation protein E (SpoIIE)</fullName>
    </submittedName>
</protein>
<evidence type="ECO:0000313" key="6">
    <source>
        <dbReference type="Proteomes" id="UP000181909"/>
    </source>
</evidence>
<evidence type="ECO:0000256" key="3">
    <source>
        <dbReference type="SAM" id="Phobius"/>
    </source>
</evidence>
<dbReference type="PANTHER" id="PTHR43156">
    <property type="entry name" value="STAGE II SPORULATION PROTEIN E-RELATED"/>
    <property type="match status" value="1"/>
</dbReference>